<dbReference type="GeneID" id="76205956"/>
<protein>
    <submittedName>
        <fullName evidence="2">Uncharacterized protein</fullName>
    </submittedName>
</protein>
<evidence type="ECO:0000313" key="2">
    <source>
        <dbReference type="EMBL" id="GGI72218.1"/>
    </source>
</evidence>
<name>A0A830E7T9_9CREN</name>
<accession>A0A830E7T9</accession>
<reference evidence="1" key="4">
    <citation type="journal article" date="2023" name="Microbiol. Resour. Announc.">
        <title>Complete Genome Sequence of Vulcanisaeta souniana Strain IC-059, a Hyperthermophilic Archaeon Isolated from Hot Spring Water in Japan.</title>
        <authorList>
            <person name="Kato S."/>
            <person name="Itoh T."/>
            <person name="Wu L."/>
            <person name="Ma J."/>
            <person name="Ohkuma M."/>
        </authorList>
    </citation>
    <scope>NUCLEOTIDE SEQUENCE</scope>
    <source>
        <strain evidence="1">JCM 11219</strain>
    </source>
</reference>
<keyword evidence="4" id="KW-1185">Reference proteome</keyword>
<evidence type="ECO:0000313" key="4">
    <source>
        <dbReference type="Proteomes" id="UP001060771"/>
    </source>
</evidence>
<reference evidence="2" key="2">
    <citation type="submission" date="2020-09" db="EMBL/GenBank/DDBJ databases">
        <authorList>
            <person name="Sun Q."/>
            <person name="Ohkuma M."/>
        </authorList>
    </citation>
    <scope>NUCLEOTIDE SEQUENCE</scope>
    <source>
        <strain evidence="2">JCM 11219</strain>
    </source>
</reference>
<dbReference type="RefSeq" id="WP_188602659.1">
    <property type="nucleotide sequence ID" value="NZ_AP026830.1"/>
</dbReference>
<dbReference type="EMBL" id="AP026830">
    <property type="protein sequence ID" value="BDR91310.1"/>
    <property type="molecule type" value="Genomic_DNA"/>
</dbReference>
<reference evidence="4" key="3">
    <citation type="submission" date="2022-09" db="EMBL/GenBank/DDBJ databases">
        <title>Complete genome sequence of Vulcanisaeta souniana.</title>
        <authorList>
            <person name="Kato S."/>
            <person name="Itoh T."/>
            <person name="Ohkuma M."/>
        </authorList>
    </citation>
    <scope>NUCLEOTIDE SEQUENCE [LARGE SCALE GENOMIC DNA]</scope>
    <source>
        <strain evidence="4">JCM 11219</strain>
    </source>
</reference>
<dbReference type="Proteomes" id="UP000657075">
    <property type="component" value="Unassembled WGS sequence"/>
</dbReference>
<dbReference type="AlphaFoldDB" id="A0A830E7T9"/>
<proteinExistence type="predicted"/>
<dbReference type="Proteomes" id="UP001060771">
    <property type="component" value="Chromosome"/>
</dbReference>
<dbReference type="OrthoDB" id="28345at2157"/>
<reference evidence="2" key="1">
    <citation type="journal article" date="2014" name="Int. J. Syst. Evol. Microbiol.">
        <title>Complete genome sequence of Corynebacterium casei LMG S-19264T (=DSM 44701T), isolated from a smear-ripened cheese.</title>
        <authorList>
            <consortium name="US DOE Joint Genome Institute (JGI-PGF)"/>
            <person name="Walter F."/>
            <person name="Albersmeier A."/>
            <person name="Kalinowski J."/>
            <person name="Ruckert C."/>
        </authorList>
    </citation>
    <scope>NUCLEOTIDE SEQUENCE</scope>
    <source>
        <strain evidence="2">JCM 11219</strain>
    </source>
</reference>
<gene>
    <name evidence="2" type="ORF">GCM10007112_06240</name>
    <name evidence="1" type="ORF">Vsou_04030</name>
</gene>
<evidence type="ECO:0000313" key="1">
    <source>
        <dbReference type="EMBL" id="BDR91310.1"/>
    </source>
</evidence>
<dbReference type="EMBL" id="BMNM01000002">
    <property type="protein sequence ID" value="GGI72218.1"/>
    <property type="molecule type" value="Genomic_DNA"/>
</dbReference>
<organism evidence="2 3">
    <name type="scientific">Vulcanisaeta souniana JCM 11219</name>
    <dbReference type="NCBI Taxonomy" id="1293586"/>
    <lineage>
        <taxon>Archaea</taxon>
        <taxon>Thermoproteota</taxon>
        <taxon>Thermoprotei</taxon>
        <taxon>Thermoproteales</taxon>
        <taxon>Thermoproteaceae</taxon>
        <taxon>Vulcanisaeta</taxon>
    </lineage>
</organism>
<evidence type="ECO:0000313" key="3">
    <source>
        <dbReference type="Proteomes" id="UP000657075"/>
    </source>
</evidence>
<sequence length="133" mass="14664">MVVKLARGSTRNLKKFLGGFNITVGNCFDELEFMSILRSINARYSGEYWLLGWKEHKVTGSSSAFTVTIIDGHDKEYAVSIYVRTNTITVTLPVAYLDLADDTTGVTIAINGDLASLSGRILCITDIKVREIP</sequence>